<proteinExistence type="predicted"/>
<evidence type="ECO:0000256" key="2">
    <source>
        <dbReference type="ARBA" id="ARBA00022741"/>
    </source>
</evidence>
<keyword evidence="3" id="KW-0067">ATP-binding</keyword>
<protein>
    <recommendedName>
        <fullName evidence="8">UDP-N-acetylmuramoyl-tripeptide--D-alanyl-D-alanine ligase</fullName>
    </recommendedName>
</protein>
<dbReference type="InterPro" id="IPR004101">
    <property type="entry name" value="Mur_ligase_C"/>
</dbReference>
<evidence type="ECO:0000256" key="1">
    <source>
        <dbReference type="ARBA" id="ARBA00022598"/>
    </source>
</evidence>
<dbReference type="SUPFAM" id="SSF53244">
    <property type="entry name" value="MurD-like peptide ligases, peptide-binding domain"/>
    <property type="match status" value="1"/>
</dbReference>
<sequence>MLSNPVLYSPEDIARITEGRLRLPPVVRHPITGVSSAPGTTRNGDVYVTVDAFRGIAVRRARMAVARGAACIVTSTPAVSVDLPVVLVRDPNKAHEALARHARSQFQGTAVAITGSVGKTSTKDLITHVLRHCGTVQATFLNQNIGRFLRDVLAELWSRTDAAVFEVSMTKPGDILAKASLVKPDIAVVTSIDTSHIGNHEDGAVEWILEEKASIFESLGPQGIAVIPDEDPFFPELKAKAEARAVRVVSCGTNDESDIRLLSYQMHPGESHVEISVAGEIVTYVIGQPGYHHIRNSLLCAGVLHASGRDLAAMRSLSRFSPTGRRMERHALTMADGGALELLDDSYNASPASIRMMLRYFSTRSAVKRKILVLGDIRELGSRADDLHRSLMEDVRSSAADLFIAVGPHMKTVFDQAGLPGTSFDHADEAASHLVEIAAAGDLVSVKASHGTELNKVVNALRRSAKKVSNAEPSWSVDQKVG</sequence>
<dbReference type="OrthoDB" id="9800958at2"/>
<dbReference type="EMBL" id="CP025583">
    <property type="protein sequence ID" value="AUM73761.1"/>
    <property type="molecule type" value="Genomic_DNA"/>
</dbReference>
<dbReference type="InterPro" id="IPR036565">
    <property type="entry name" value="Mur-like_cat_sf"/>
</dbReference>
<dbReference type="Pfam" id="PF08245">
    <property type="entry name" value="Mur_ligase_M"/>
    <property type="match status" value="1"/>
</dbReference>
<dbReference type="Gene3D" id="3.40.1390.10">
    <property type="entry name" value="MurE/MurF, N-terminal domain"/>
    <property type="match status" value="1"/>
</dbReference>
<evidence type="ECO:0000313" key="7">
    <source>
        <dbReference type="Proteomes" id="UP000234882"/>
    </source>
</evidence>
<dbReference type="SUPFAM" id="SSF53623">
    <property type="entry name" value="MurD-like peptide ligases, catalytic domain"/>
    <property type="match status" value="1"/>
</dbReference>
<dbReference type="GO" id="GO:0005524">
    <property type="term" value="F:ATP binding"/>
    <property type="evidence" value="ECO:0007669"/>
    <property type="project" value="UniProtKB-KW"/>
</dbReference>
<evidence type="ECO:0000256" key="3">
    <source>
        <dbReference type="ARBA" id="ARBA00022840"/>
    </source>
</evidence>
<dbReference type="InterPro" id="IPR013221">
    <property type="entry name" value="Mur_ligase_cen"/>
</dbReference>
<name>A0A2K9MDP1_9RHOB</name>
<feature type="domain" description="Mur ligase central" evidence="5">
    <location>
        <begin position="113"/>
        <end position="303"/>
    </location>
</feature>
<dbReference type="Pfam" id="PF02875">
    <property type="entry name" value="Mur_ligase_C"/>
    <property type="match status" value="1"/>
</dbReference>
<evidence type="ECO:0008006" key="8">
    <source>
        <dbReference type="Google" id="ProtNLM"/>
    </source>
</evidence>
<reference evidence="7" key="1">
    <citation type="submission" date="2017-12" db="EMBL/GenBank/DDBJ databases">
        <title>Genomic analysis of Paracoccus sp. CBA4604.</title>
        <authorList>
            <person name="Roh S.W."/>
            <person name="Kim J.Y."/>
            <person name="Kim J.S."/>
        </authorList>
    </citation>
    <scope>NUCLEOTIDE SEQUENCE [LARGE SCALE GENOMIC DNA]</scope>
    <source>
        <strain evidence="7">CBA4604</strain>
    </source>
</reference>
<dbReference type="Gene3D" id="3.40.1190.10">
    <property type="entry name" value="Mur-like, catalytic domain"/>
    <property type="match status" value="1"/>
</dbReference>
<dbReference type="InterPro" id="IPR051046">
    <property type="entry name" value="MurCDEF_CellWall_CoF430Synth"/>
</dbReference>
<dbReference type="SUPFAM" id="SSF63418">
    <property type="entry name" value="MurE/MurF N-terminal domain"/>
    <property type="match status" value="1"/>
</dbReference>
<dbReference type="InterPro" id="IPR036615">
    <property type="entry name" value="Mur_ligase_C_dom_sf"/>
</dbReference>
<dbReference type="PANTHER" id="PTHR43024:SF1">
    <property type="entry name" value="UDP-N-ACETYLMURAMOYL-TRIPEPTIDE--D-ALANYL-D-ALANINE LIGASE"/>
    <property type="match status" value="1"/>
</dbReference>
<dbReference type="AlphaFoldDB" id="A0A2K9MDP1"/>
<dbReference type="RefSeq" id="WP_101499115.1">
    <property type="nucleotide sequence ID" value="NZ_CP025583.1"/>
</dbReference>
<feature type="domain" description="Mur ligase C-terminal" evidence="4">
    <location>
        <begin position="325"/>
        <end position="449"/>
    </location>
</feature>
<keyword evidence="1" id="KW-0436">Ligase</keyword>
<gene>
    <name evidence="6" type="ORF">CYR75_05200</name>
</gene>
<accession>A0A2K9MDP1</accession>
<evidence type="ECO:0000259" key="4">
    <source>
        <dbReference type="Pfam" id="PF02875"/>
    </source>
</evidence>
<keyword evidence="2" id="KW-0547">Nucleotide-binding</keyword>
<evidence type="ECO:0000313" key="6">
    <source>
        <dbReference type="EMBL" id="AUM73761.1"/>
    </source>
</evidence>
<evidence type="ECO:0000259" key="5">
    <source>
        <dbReference type="Pfam" id="PF08245"/>
    </source>
</evidence>
<dbReference type="Proteomes" id="UP000234882">
    <property type="component" value="Chromosome"/>
</dbReference>
<dbReference type="InterPro" id="IPR035911">
    <property type="entry name" value="MurE/MurF_N"/>
</dbReference>
<organism evidence="6 7">
    <name type="scientific">Paracoccus jeotgali</name>
    <dbReference type="NCBI Taxonomy" id="2065379"/>
    <lineage>
        <taxon>Bacteria</taxon>
        <taxon>Pseudomonadati</taxon>
        <taxon>Pseudomonadota</taxon>
        <taxon>Alphaproteobacteria</taxon>
        <taxon>Rhodobacterales</taxon>
        <taxon>Paracoccaceae</taxon>
        <taxon>Paracoccus</taxon>
    </lineage>
</organism>
<keyword evidence="7" id="KW-1185">Reference proteome</keyword>
<dbReference type="GO" id="GO:0016881">
    <property type="term" value="F:acid-amino acid ligase activity"/>
    <property type="evidence" value="ECO:0007669"/>
    <property type="project" value="InterPro"/>
</dbReference>
<dbReference type="Gene3D" id="3.90.190.20">
    <property type="entry name" value="Mur ligase, C-terminal domain"/>
    <property type="match status" value="1"/>
</dbReference>
<dbReference type="KEGG" id="paru:CYR75_05200"/>
<dbReference type="PANTHER" id="PTHR43024">
    <property type="entry name" value="UDP-N-ACETYLMURAMOYL-TRIPEPTIDE--D-ALANYL-D-ALANINE LIGASE"/>
    <property type="match status" value="1"/>
</dbReference>